<keyword evidence="2" id="KW-1185">Reference proteome</keyword>
<protein>
    <submittedName>
        <fullName evidence="1">Uncharacterized protein</fullName>
    </submittedName>
</protein>
<evidence type="ECO:0000313" key="1">
    <source>
        <dbReference type="EMBL" id="KAK1279094.1"/>
    </source>
</evidence>
<dbReference type="AlphaFoldDB" id="A0AAV9BT67"/>
<accession>A0AAV9BT67</accession>
<name>A0AAV9BT67_ACOGR</name>
<evidence type="ECO:0000313" key="2">
    <source>
        <dbReference type="Proteomes" id="UP001179952"/>
    </source>
</evidence>
<reference evidence="1" key="1">
    <citation type="journal article" date="2023" name="Nat. Commun.">
        <title>Diploid and tetraploid genomes of Acorus and the evolution of monocots.</title>
        <authorList>
            <person name="Ma L."/>
            <person name="Liu K.W."/>
            <person name="Li Z."/>
            <person name="Hsiao Y.Y."/>
            <person name="Qi Y."/>
            <person name="Fu T."/>
            <person name="Tang G.D."/>
            <person name="Zhang D."/>
            <person name="Sun W.H."/>
            <person name="Liu D.K."/>
            <person name="Li Y."/>
            <person name="Chen G.Z."/>
            <person name="Liu X.D."/>
            <person name="Liao X.Y."/>
            <person name="Jiang Y.T."/>
            <person name="Yu X."/>
            <person name="Hao Y."/>
            <person name="Huang J."/>
            <person name="Zhao X.W."/>
            <person name="Ke S."/>
            <person name="Chen Y.Y."/>
            <person name="Wu W.L."/>
            <person name="Hsu J.L."/>
            <person name="Lin Y.F."/>
            <person name="Huang M.D."/>
            <person name="Li C.Y."/>
            <person name="Huang L."/>
            <person name="Wang Z.W."/>
            <person name="Zhao X."/>
            <person name="Zhong W.Y."/>
            <person name="Peng D.H."/>
            <person name="Ahmad S."/>
            <person name="Lan S."/>
            <person name="Zhang J.S."/>
            <person name="Tsai W.C."/>
            <person name="Van de Peer Y."/>
            <person name="Liu Z.J."/>
        </authorList>
    </citation>
    <scope>NUCLEOTIDE SEQUENCE</scope>
    <source>
        <strain evidence="1">SCP</strain>
    </source>
</reference>
<reference evidence="1" key="2">
    <citation type="submission" date="2023-06" db="EMBL/GenBank/DDBJ databases">
        <authorList>
            <person name="Ma L."/>
            <person name="Liu K.-W."/>
            <person name="Li Z."/>
            <person name="Hsiao Y.-Y."/>
            <person name="Qi Y."/>
            <person name="Fu T."/>
            <person name="Tang G."/>
            <person name="Zhang D."/>
            <person name="Sun W.-H."/>
            <person name="Liu D.-K."/>
            <person name="Li Y."/>
            <person name="Chen G.-Z."/>
            <person name="Liu X.-D."/>
            <person name="Liao X.-Y."/>
            <person name="Jiang Y.-T."/>
            <person name="Yu X."/>
            <person name="Hao Y."/>
            <person name="Huang J."/>
            <person name="Zhao X.-W."/>
            <person name="Ke S."/>
            <person name="Chen Y.-Y."/>
            <person name="Wu W.-L."/>
            <person name="Hsu J.-L."/>
            <person name="Lin Y.-F."/>
            <person name="Huang M.-D."/>
            <person name="Li C.-Y."/>
            <person name="Huang L."/>
            <person name="Wang Z.-W."/>
            <person name="Zhao X."/>
            <person name="Zhong W.-Y."/>
            <person name="Peng D.-H."/>
            <person name="Ahmad S."/>
            <person name="Lan S."/>
            <person name="Zhang J.-S."/>
            <person name="Tsai W.-C."/>
            <person name="Van De Peer Y."/>
            <person name="Liu Z.-J."/>
        </authorList>
    </citation>
    <scope>NUCLEOTIDE SEQUENCE</scope>
    <source>
        <strain evidence="1">SCP</strain>
        <tissue evidence="1">Leaves</tissue>
    </source>
</reference>
<gene>
    <name evidence="1" type="ORF">QJS04_geneDACA007202</name>
</gene>
<sequence>MAPPSADLAKIGRESFDLLEECLGKNRRPRVPPYSTAARVDATPKKEPATVVDSNYAAMNFGGALFVDTYRRARVPYRAALYK</sequence>
<proteinExistence type="predicted"/>
<dbReference type="EMBL" id="JAUJYN010000002">
    <property type="protein sequence ID" value="KAK1279094.1"/>
    <property type="molecule type" value="Genomic_DNA"/>
</dbReference>
<organism evidence="1 2">
    <name type="scientific">Acorus gramineus</name>
    <name type="common">Dwarf sweet flag</name>
    <dbReference type="NCBI Taxonomy" id="55184"/>
    <lineage>
        <taxon>Eukaryota</taxon>
        <taxon>Viridiplantae</taxon>
        <taxon>Streptophyta</taxon>
        <taxon>Embryophyta</taxon>
        <taxon>Tracheophyta</taxon>
        <taxon>Spermatophyta</taxon>
        <taxon>Magnoliopsida</taxon>
        <taxon>Liliopsida</taxon>
        <taxon>Acoraceae</taxon>
        <taxon>Acorus</taxon>
    </lineage>
</organism>
<dbReference type="Proteomes" id="UP001179952">
    <property type="component" value="Unassembled WGS sequence"/>
</dbReference>
<comment type="caution">
    <text evidence="1">The sequence shown here is derived from an EMBL/GenBank/DDBJ whole genome shotgun (WGS) entry which is preliminary data.</text>
</comment>